<protein>
    <submittedName>
        <fullName evidence="2">Uncharacterized protein</fullName>
    </submittedName>
</protein>
<feature type="region of interest" description="Disordered" evidence="1">
    <location>
        <begin position="1"/>
        <end position="36"/>
    </location>
</feature>
<evidence type="ECO:0000313" key="3">
    <source>
        <dbReference type="Proteomes" id="UP000230233"/>
    </source>
</evidence>
<proteinExistence type="predicted"/>
<dbReference type="AlphaFoldDB" id="A0A2G5SPA5"/>
<name>A0A2G5SPA5_9PELO</name>
<dbReference type="EMBL" id="PDUG01000006">
    <property type="protein sequence ID" value="PIC16890.1"/>
    <property type="molecule type" value="Genomic_DNA"/>
</dbReference>
<sequence length="114" mass="12769">MMSRTNASTTTTTDSSSSDYEPSNTEGDTSSSDNEYRKEKRLFWSDGLVAKNLELEIPGFNTVESGYLADDESDTEEKPIEKMEVKLKKRSNEMSKSSSLFLSDSDGFEERAVL</sequence>
<accession>A0A2G5SPA5</accession>
<gene>
    <name evidence="2" type="primary">Cni-K09C8.8</name>
    <name evidence="2" type="synonym">Cnig_chr_X.g23330</name>
    <name evidence="2" type="ORF">B9Z55_023330</name>
</gene>
<evidence type="ECO:0000313" key="2">
    <source>
        <dbReference type="EMBL" id="PIC16890.1"/>
    </source>
</evidence>
<comment type="caution">
    <text evidence="2">The sequence shown here is derived from an EMBL/GenBank/DDBJ whole genome shotgun (WGS) entry which is preliminary data.</text>
</comment>
<keyword evidence="3" id="KW-1185">Reference proteome</keyword>
<dbReference type="Proteomes" id="UP000230233">
    <property type="component" value="Chromosome X"/>
</dbReference>
<dbReference type="OrthoDB" id="5833463at2759"/>
<feature type="compositionally biased region" description="Polar residues" evidence="1">
    <location>
        <begin position="20"/>
        <end position="33"/>
    </location>
</feature>
<feature type="compositionally biased region" description="Low complexity" evidence="1">
    <location>
        <begin position="95"/>
        <end position="105"/>
    </location>
</feature>
<reference evidence="3" key="1">
    <citation type="submission" date="2017-10" db="EMBL/GenBank/DDBJ databases">
        <title>Rapid genome shrinkage in a self-fertile nematode reveals novel sperm competition proteins.</title>
        <authorList>
            <person name="Yin D."/>
            <person name="Schwarz E.M."/>
            <person name="Thomas C.G."/>
            <person name="Felde R.L."/>
            <person name="Korf I.F."/>
            <person name="Cutter A.D."/>
            <person name="Schartner C.M."/>
            <person name="Ralston E.J."/>
            <person name="Meyer B.J."/>
            <person name="Haag E.S."/>
        </authorList>
    </citation>
    <scope>NUCLEOTIDE SEQUENCE [LARGE SCALE GENOMIC DNA]</scope>
    <source>
        <strain evidence="3">JU1422</strain>
    </source>
</reference>
<feature type="region of interest" description="Disordered" evidence="1">
    <location>
        <begin position="86"/>
        <end position="114"/>
    </location>
</feature>
<feature type="compositionally biased region" description="Low complexity" evidence="1">
    <location>
        <begin position="8"/>
        <end position="19"/>
    </location>
</feature>
<organism evidence="2 3">
    <name type="scientific">Caenorhabditis nigoni</name>
    <dbReference type="NCBI Taxonomy" id="1611254"/>
    <lineage>
        <taxon>Eukaryota</taxon>
        <taxon>Metazoa</taxon>
        <taxon>Ecdysozoa</taxon>
        <taxon>Nematoda</taxon>
        <taxon>Chromadorea</taxon>
        <taxon>Rhabditida</taxon>
        <taxon>Rhabditina</taxon>
        <taxon>Rhabditomorpha</taxon>
        <taxon>Rhabditoidea</taxon>
        <taxon>Rhabditidae</taxon>
        <taxon>Peloderinae</taxon>
        <taxon>Caenorhabditis</taxon>
    </lineage>
</organism>
<evidence type="ECO:0000256" key="1">
    <source>
        <dbReference type="SAM" id="MobiDB-lite"/>
    </source>
</evidence>